<gene>
    <name evidence="1" type="ORF">BDY19DRAFT_390512</name>
</gene>
<dbReference type="Proteomes" id="UP001055072">
    <property type="component" value="Unassembled WGS sequence"/>
</dbReference>
<evidence type="ECO:0000313" key="1">
    <source>
        <dbReference type="EMBL" id="KAI0085753.1"/>
    </source>
</evidence>
<organism evidence="1 2">
    <name type="scientific">Irpex rosettiformis</name>
    <dbReference type="NCBI Taxonomy" id="378272"/>
    <lineage>
        <taxon>Eukaryota</taxon>
        <taxon>Fungi</taxon>
        <taxon>Dikarya</taxon>
        <taxon>Basidiomycota</taxon>
        <taxon>Agaricomycotina</taxon>
        <taxon>Agaricomycetes</taxon>
        <taxon>Polyporales</taxon>
        <taxon>Irpicaceae</taxon>
        <taxon>Irpex</taxon>
    </lineage>
</organism>
<accession>A0ACB8TUK7</accession>
<sequence>MSSIQSSSFNVQLALSIHLIFYRILPLTFLMPYSSSILTLIPSLRYFASPRIRYLHQQQIFLSFIPTHVFTPNIYCLIRLHYHGLVL</sequence>
<name>A0ACB8TUK7_9APHY</name>
<reference evidence="1" key="1">
    <citation type="journal article" date="2021" name="Environ. Microbiol.">
        <title>Gene family expansions and transcriptome signatures uncover fungal adaptations to wood decay.</title>
        <authorList>
            <person name="Hage H."/>
            <person name="Miyauchi S."/>
            <person name="Viragh M."/>
            <person name="Drula E."/>
            <person name="Min B."/>
            <person name="Chaduli D."/>
            <person name="Navarro D."/>
            <person name="Favel A."/>
            <person name="Norest M."/>
            <person name="Lesage-Meessen L."/>
            <person name="Balint B."/>
            <person name="Merenyi Z."/>
            <person name="de Eugenio L."/>
            <person name="Morin E."/>
            <person name="Martinez A.T."/>
            <person name="Baldrian P."/>
            <person name="Stursova M."/>
            <person name="Martinez M.J."/>
            <person name="Novotny C."/>
            <person name="Magnuson J.K."/>
            <person name="Spatafora J.W."/>
            <person name="Maurice S."/>
            <person name="Pangilinan J."/>
            <person name="Andreopoulos W."/>
            <person name="LaButti K."/>
            <person name="Hundley H."/>
            <person name="Na H."/>
            <person name="Kuo A."/>
            <person name="Barry K."/>
            <person name="Lipzen A."/>
            <person name="Henrissat B."/>
            <person name="Riley R."/>
            <person name="Ahrendt S."/>
            <person name="Nagy L.G."/>
            <person name="Grigoriev I.V."/>
            <person name="Martin F."/>
            <person name="Rosso M.N."/>
        </authorList>
    </citation>
    <scope>NUCLEOTIDE SEQUENCE</scope>
    <source>
        <strain evidence="1">CBS 384.51</strain>
    </source>
</reference>
<dbReference type="EMBL" id="MU274928">
    <property type="protein sequence ID" value="KAI0085753.1"/>
    <property type="molecule type" value="Genomic_DNA"/>
</dbReference>
<comment type="caution">
    <text evidence="1">The sequence shown here is derived from an EMBL/GenBank/DDBJ whole genome shotgun (WGS) entry which is preliminary data.</text>
</comment>
<protein>
    <submittedName>
        <fullName evidence="1">Uncharacterized protein</fullName>
    </submittedName>
</protein>
<evidence type="ECO:0000313" key="2">
    <source>
        <dbReference type="Proteomes" id="UP001055072"/>
    </source>
</evidence>
<proteinExistence type="predicted"/>
<keyword evidence="2" id="KW-1185">Reference proteome</keyword>